<proteinExistence type="predicted"/>
<organism evidence="2 3">
    <name type="scientific">Providencia rettgeri</name>
    <dbReference type="NCBI Taxonomy" id="587"/>
    <lineage>
        <taxon>Bacteria</taxon>
        <taxon>Pseudomonadati</taxon>
        <taxon>Pseudomonadota</taxon>
        <taxon>Gammaproteobacteria</taxon>
        <taxon>Enterobacterales</taxon>
        <taxon>Morganellaceae</taxon>
        <taxon>Providencia</taxon>
    </lineage>
</organism>
<evidence type="ECO:0000259" key="1">
    <source>
        <dbReference type="PROSITE" id="PS50943"/>
    </source>
</evidence>
<dbReference type="AlphaFoldDB" id="A0A1J0ED79"/>
<evidence type="ECO:0000313" key="2">
    <source>
        <dbReference type="EMBL" id="MBX6981370.1"/>
    </source>
</evidence>
<dbReference type="CDD" id="cd00093">
    <property type="entry name" value="HTH_XRE"/>
    <property type="match status" value="1"/>
</dbReference>
<dbReference type="SMART" id="SM00530">
    <property type="entry name" value="HTH_XRE"/>
    <property type="match status" value="1"/>
</dbReference>
<dbReference type="SUPFAM" id="SSF47413">
    <property type="entry name" value="lambda repressor-like DNA-binding domains"/>
    <property type="match status" value="1"/>
</dbReference>
<dbReference type="GO" id="GO:0003677">
    <property type="term" value="F:DNA binding"/>
    <property type="evidence" value="ECO:0007669"/>
    <property type="project" value="InterPro"/>
</dbReference>
<protein>
    <submittedName>
        <fullName evidence="2">XRE family transcriptional regulator</fullName>
    </submittedName>
</protein>
<dbReference type="KEGG" id="prg:RB151_040220"/>
<dbReference type="Proteomes" id="UP000824410">
    <property type="component" value="Unassembled WGS sequence"/>
</dbReference>
<sequence length="96" mass="11100">MFVENVDKIKSEVKYINGLDITKETGKFLKSARIEKCLSGTEVGKLLYLSQQQVSRYENGLCNISIDMLNNYLHALGKDWSDYYYYVIANNFSNKI</sequence>
<name>A0A1J0ED79_PRORE</name>
<accession>A0A1J0ED79</accession>
<dbReference type="RefSeq" id="WP_048605919.1">
    <property type="nucleotide sequence ID" value="NZ_ABEXNG020000053.1"/>
</dbReference>
<dbReference type="Pfam" id="PF01381">
    <property type="entry name" value="HTH_3"/>
    <property type="match status" value="1"/>
</dbReference>
<dbReference type="InterPro" id="IPR001387">
    <property type="entry name" value="Cro/C1-type_HTH"/>
</dbReference>
<evidence type="ECO:0000313" key="3">
    <source>
        <dbReference type="Proteomes" id="UP000824410"/>
    </source>
</evidence>
<dbReference type="Gene3D" id="1.10.260.40">
    <property type="entry name" value="lambda repressor-like DNA-binding domains"/>
    <property type="match status" value="1"/>
</dbReference>
<reference evidence="2" key="1">
    <citation type="submission" date="2019-02" db="EMBL/GenBank/DDBJ databases">
        <title>Genomic characterization of isolates from hospital effluents in KZN, South Africa.</title>
        <authorList>
            <person name="Ntshobeni N."/>
            <person name="Allam M."/>
            <person name="Ismail A."/>
            <person name="Amoako D."/>
            <person name="Essack S."/>
            <person name="Chenia H."/>
        </authorList>
    </citation>
    <scope>NUCLEOTIDE SEQUENCE</scope>
    <source>
        <strain evidence="2">AFE97_S1</strain>
    </source>
</reference>
<feature type="domain" description="HTH cro/C1-type" evidence="1">
    <location>
        <begin position="29"/>
        <end position="83"/>
    </location>
</feature>
<gene>
    <name evidence="2" type="ORF">EX242_14020</name>
</gene>
<dbReference type="EMBL" id="SHDO01000011">
    <property type="protein sequence ID" value="MBX6981370.1"/>
    <property type="molecule type" value="Genomic_DNA"/>
</dbReference>
<comment type="caution">
    <text evidence="2">The sequence shown here is derived from an EMBL/GenBank/DDBJ whole genome shotgun (WGS) entry which is preliminary data.</text>
</comment>
<dbReference type="OrthoDB" id="6466989at2"/>
<dbReference type="InterPro" id="IPR010982">
    <property type="entry name" value="Lambda_DNA-bd_dom_sf"/>
</dbReference>
<dbReference type="PROSITE" id="PS50943">
    <property type="entry name" value="HTH_CROC1"/>
    <property type="match status" value="1"/>
</dbReference>